<accession>A0A9D9HC80</accession>
<dbReference type="Pfam" id="PF13715">
    <property type="entry name" value="CarbopepD_reg_2"/>
    <property type="match status" value="1"/>
</dbReference>
<dbReference type="Proteomes" id="UP000823619">
    <property type="component" value="Unassembled WGS sequence"/>
</dbReference>
<keyword evidence="1" id="KW-0378">Hydrolase</keyword>
<evidence type="ECO:0000313" key="1">
    <source>
        <dbReference type="EMBL" id="MBO8444558.1"/>
    </source>
</evidence>
<dbReference type="InterPro" id="IPR008969">
    <property type="entry name" value="CarboxyPept-like_regulatory"/>
</dbReference>
<dbReference type="GO" id="GO:0004180">
    <property type="term" value="F:carboxypeptidase activity"/>
    <property type="evidence" value="ECO:0007669"/>
    <property type="project" value="UniProtKB-KW"/>
</dbReference>
<evidence type="ECO:0000313" key="2">
    <source>
        <dbReference type="Proteomes" id="UP000823619"/>
    </source>
</evidence>
<dbReference type="SUPFAM" id="SSF49464">
    <property type="entry name" value="Carboxypeptidase regulatory domain-like"/>
    <property type="match status" value="1"/>
</dbReference>
<reference evidence="1" key="2">
    <citation type="journal article" date="2021" name="PeerJ">
        <title>Extensive microbial diversity within the chicken gut microbiome revealed by metagenomics and culture.</title>
        <authorList>
            <person name="Gilroy R."/>
            <person name="Ravi A."/>
            <person name="Getino M."/>
            <person name="Pursley I."/>
            <person name="Horton D.L."/>
            <person name="Alikhan N.F."/>
            <person name="Baker D."/>
            <person name="Gharbi K."/>
            <person name="Hall N."/>
            <person name="Watson M."/>
            <person name="Adriaenssens E.M."/>
            <person name="Foster-Nyarko E."/>
            <person name="Jarju S."/>
            <person name="Secka A."/>
            <person name="Antonio M."/>
            <person name="Oren A."/>
            <person name="Chaudhuri R.R."/>
            <person name="La Ragione R."/>
            <person name="Hildebrand F."/>
            <person name="Pallen M.J."/>
        </authorList>
    </citation>
    <scope>NUCLEOTIDE SEQUENCE</scope>
    <source>
        <strain evidence="1">D5-748</strain>
    </source>
</reference>
<name>A0A9D9HC80_9BACT</name>
<dbReference type="AlphaFoldDB" id="A0A9D9HC80"/>
<proteinExistence type="predicted"/>
<reference evidence="1" key="1">
    <citation type="submission" date="2020-10" db="EMBL/GenBank/DDBJ databases">
        <authorList>
            <person name="Gilroy R."/>
        </authorList>
    </citation>
    <scope>NUCLEOTIDE SEQUENCE</scope>
    <source>
        <strain evidence="1">D5-748</strain>
    </source>
</reference>
<organism evidence="1 2">
    <name type="scientific">Candidatus Cryptobacteroides merdavium</name>
    <dbReference type="NCBI Taxonomy" id="2840769"/>
    <lineage>
        <taxon>Bacteria</taxon>
        <taxon>Pseudomonadati</taxon>
        <taxon>Bacteroidota</taxon>
        <taxon>Bacteroidia</taxon>
        <taxon>Bacteroidales</taxon>
        <taxon>Candidatus Cryptobacteroides</taxon>
    </lineage>
</organism>
<keyword evidence="1" id="KW-0121">Carboxypeptidase</keyword>
<sequence>MKSSMIAAGIMALAIGTFPASLKASCTDIKGEKPAVHRLKGRIIDQDGAAVEYVAVGIPGSRTGTVSSADGKFELEIPADETDSLVFRHVSYMTERIPASEYMHTDTMSVRLTGNEIDVAVVYPAETKEKTLVSKGARFPAAFGVFNPDDTGTEVGSNVKVKNRFIIKKFSFKVAACSIEGTKVSLNVYRITDDSFENILHRPIYIDIAESQDMKLYEVSTEETLLLEPGEYFVSIAFVGCSEKDKKEWEEQKTWTGKKYAEASVSNQLMFPLYFKSSHVRNGAMGEISRCGLNIGMSVFGMEYYE</sequence>
<dbReference type="EMBL" id="JADIMO010000030">
    <property type="protein sequence ID" value="MBO8444558.1"/>
    <property type="molecule type" value="Genomic_DNA"/>
</dbReference>
<gene>
    <name evidence="1" type="ORF">IAC23_02530</name>
</gene>
<keyword evidence="1" id="KW-0645">Protease</keyword>
<protein>
    <submittedName>
        <fullName evidence="1">Carboxypeptidase-like regulatory domain-containing protein</fullName>
    </submittedName>
</protein>
<comment type="caution">
    <text evidence="1">The sequence shown here is derived from an EMBL/GenBank/DDBJ whole genome shotgun (WGS) entry which is preliminary data.</text>
</comment>